<gene>
    <name evidence="2" type="ORF">EDD18DRAFT_1109967</name>
</gene>
<keyword evidence="1" id="KW-0812">Transmembrane</keyword>
<keyword evidence="3" id="KW-1185">Reference proteome</keyword>
<dbReference type="EMBL" id="JAUEPU010000036">
    <property type="protein sequence ID" value="KAK0489832.1"/>
    <property type="molecule type" value="Genomic_DNA"/>
</dbReference>
<proteinExistence type="predicted"/>
<evidence type="ECO:0000256" key="1">
    <source>
        <dbReference type="SAM" id="Phobius"/>
    </source>
</evidence>
<evidence type="ECO:0000313" key="2">
    <source>
        <dbReference type="EMBL" id="KAK0489832.1"/>
    </source>
</evidence>
<name>A0AA39PSP3_9AGAR</name>
<sequence length="506" mass="55682">MDSLQSAVVTLLAAVVAAPIFCVYLYRHGLIPGFLHPETDFWILLIGVSLIISLSPLVDCVGDLLSMGGSVHSLSPSWVESVCKISADLSELRTDNDLDVVSRAKLRQAFSRRAEISHLMAYAEKGIYSSNNLSAIDDQVAKLPLTEAAFRKSLERTLVSLHGSFMSIDRRVIEAGLLPESDAAPTSLPSYLPELHRRLEETADTHRATRNLSIALSDLCILSMCEKKSLETQMTTQPLVFTWMGINSANVEAVLYAISFMENLSHEVCAGWKAAILVGKQVHQFLLILEQSMHCIAPLRRRFQPVIYRPDIPNRTITVYAKQDASGCPLVTFEEVPIRVIGGNGFSQAKETRGALVLNSISRKTPDGPSLSPVPPVANGLTIRGPHFSNFPATRGNSQGQTVWYTSELPEDIALPPVINPAPPVGAVYIHRNTLSADAQIWCFDQNSVWKIIPSNNSSRFSHPNPDNSDRFFSPYERGSSELGHSCYLTEVSDRGRKKEGGRNNC</sequence>
<feature type="transmembrane region" description="Helical" evidence="1">
    <location>
        <begin position="6"/>
        <end position="27"/>
    </location>
</feature>
<dbReference type="AlphaFoldDB" id="A0AA39PSP3"/>
<dbReference type="Proteomes" id="UP001175228">
    <property type="component" value="Unassembled WGS sequence"/>
</dbReference>
<evidence type="ECO:0000313" key="3">
    <source>
        <dbReference type="Proteomes" id="UP001175228"/>
    </source>
</evidence>
<accession>A0AA39PSP3</accession>
<reference evidence="2" key="1">
    <citation type="submission" date="2023-06" db="EMBL/GenBank/DDBJ databases">
        <authorList>
            <consortium name="Lawrence Berkeley National Laboratory"/>
            <person name="Ahrendt S."/>
            <person name="Sahu N."/>
            <person name="Indic B."/>
            <person name="Wong-Bajracharya J."/>
            <person name="Merenyi Z."/>
            <person name="Ke H.-M."/>
            <person name="Monk M."/>
            <person name="Kocsube S."/>
            <person name="Drula E."/>
            <person name="Lipzen A."/>
            <person name="Balint B."/>
            <person name="Henrissat B."/>
            <person name="Andreopoulos B."/>
            <person name="Martin F.M."/>
            <person name="Harder C.B."/>
            <person name="Rigling D."/>
            <person name="Ford K.L."/>
            <person name="Foster G.D."/>
            <person name="Pangilinan J."/>
            <person name="Papanicolaou A."/>
            <person name="Barry K."/>
            <person name="LaButti K."/>
            <person name="Viragh M."/>
            <person name="Koriabine M."/>
            <person name="Yan M."/>
            <person name="Riley R."/>
            <person name="Champramary S."/>
            <person name="Plett K.L."/>
            <person name="Tsai I.J."/>
            <person name="Slot J."/>
            <person name="Sipos G."/>
            <person name="Plett J."/>
            <person name="Nagy L.G."/>
            <person name="Grigoriev I.V."/>
        </authorList>
    </citation>
    <scope>NUCLEOTIDE SEQUENCE</scope>
    <source>
        <strain evidence="2">HWK02</strain>
    </source>
</reference>
<keyword evidence="1" id="KW-0472">Membrane</keyword>
<comment type="caution">
    <text evidence="2">The sequence shown here is derived from an EMBL/GenBank/DDBJ whole genome shotgun (WGS) entry which is preliminary data.</text>
</comment>
<protein>
    <submittedName>
        <fullName evidence="2">Uncharacterized protein</fullName>
    </submittedName>
</protein>
<keyword evidence="1" id="KW-1133">Transmembrane helix</keyword>
<organism evidence="2 3">
    <name type="scientific">Armillaria luteobubalina</name>
    <dbReference type="NCBI Taxonomy" id="153913"/>
    <lineage>
        <taxon>Eukaryota</taxon>
        <taxon>Fungi</taxon>
        <taxon>Dikarya</taxon>
        <taxon>Basidiomycota</taxon>
        <taxon>Agaricomycotina</taxon>
        <taxon>Agaricomycetes</taxon>
        <taxon>Agaricomycetidae</taxon>
        <taxon>Agaricales</taxon>
        <taxon>Marasmiineae</taxon>
        <taxon>Physalacriaceae</taxon>
        <taxon>Armillaria</taxon>
    </lineage>
</organism>
<feature type="transmembrane region" description="Helical" evidence="1">
    <location>
        <begin position="39"/>
        <end position="58"/>
    </location>
</feature>